<dbReference type="Pfam" id="PF13894">
    <property type="entry name" value="zf-C2H2_4"/>
    <property type="match status" value="1"/>
</dbReference>
<accession>A0AAU9UNG3</accession>
<gene>
    <name evidence="9" type="ORF">EEDITHA_LOCUS15524</name>
</gene>
<reference evidence="9" key="1">
    <citation type="submission" date="2022-03" db="EMBL/GenBank/DDBJ databases">
        <authorList>
            <person name="Tunstrom K."/>
        </authorList>
    </citation>
    <scope>NUCLEOTIDE SEQUENCE</scope>
</reference>
<evidence type="ECO:0000256" key="2">
    <source>
        <dbReference type="ARBA" id="ARBA00022723"/>
    </source>
</evidence>
<dbReference type="PANTHER" id="PTHR24379">
    <property type="entry name" value="KRAB AND ZINC FINGER DOMAIN-CONTAINING"/>
    <property type="match status" value="1"/>
</dbReference>
<dbReference type="GO" id="GO:0008270">
    <property type="term" value="F:zinc ion binding"/>
    <property type="evidence" value="ECO:0007669"/>
    <property type="project" value="UniProtKB-KW"/>
</dbReference>
<feature type="domain" description="C2H2-type" evidence="8">
    <location>
        <begin position="159"/>
        <end position="187"/>
    </location>
</feature>
<feature type="domain" description="C2H2-type" evidence="8">
    <location>
        <begin position="245"/>
        <end position="269"/>
    </location>
</feature>
<evidence type="ECO:0000313" key="10">
    <source>
        <dbReference type="Proteomes" id="UP001153954"/>
    </source>
</evidence>
<keyword evidence="6" id="KW-0539">Nucleus</keyword>
<evidence type="ECO:0000256" key="6">
    <source>
        <dbReference type="ARBA" id="ARBA00023242"/>
    </source>
</evidence>
<dbReference type="InterPro" id="IPR013087">
    <property type="entry name" value="Znf_C2H2_type"/>
</dbReference>
<evidence type="ECO:0000313" key="9">
    <source>
        <dbReference type="EMBL" id="CAH2100693.1"/>
    </source>
</evidence>
<organism evidence="9 10">
    <name type="scientific">Euphydryas editha</name>
    <name type="common">Edith's checkerspot</name>
    <dbReference type="NCBI Taxonomy" id="104508"/>
    <lineage>
        <taxon>Eukaryota</taxon>
        <taxon>Metazoa</taxon>
        <taxon>Ecdysozoa</taxon>
        <taxon>Arthropoda</taxon>
        <taxon>Hexapoda</taxon>
        <taxon>Insecta</taxon>
        <taxon>Pterygota</taxon>
        <taxon>Neoptera</taxon>
        <taxon>Endopterygota</taxon>
        <taxon>Lepidoptera</taxon>
        <taxon>Glossata</taxon>
        <taxon>Ditrysia</taxon>
        <taxon>Papilionoidea</taxon>
        <taxon>Nymphalidae</taxon>
        <taxon>Nymphalinae</taxon>
        <taxon>Euphydryas</taxon>
    </lineage>
</organism>
<keyword evidence="10" id="KW-1185">Reference proteome</keyword>
<feature type="domain" description="C2H2-type" evidence="8">
    <location>
        <begin position="329"/>
        <end position="351"/>
    </location>
</feature>
<keyword evidence="4 7" id="KW-0863">Zinc-finger</keyword>
<dbReference type="Pfam" id="PF13912">
    <property type="entry name" value="zf-C2H2_6"/>
    <property type="match status" value="1"/>
</dbReference>
<evidence type="ECO:0000256" key="4">
    <source>
        <dbReference type="ARBA" id="ARBA00022771"/>
    </source>
</evidence>
<dbReference type="SMART" id="SM00355">
    <property type="entry name" value="ZnF_C2H2"/>
    <property type="match status" value="10"/>
</dbReference>
<dbReference type="AlphaFoldDB" id="A0AAU9UNG3"/>
<keyword evidence="5" id="KW-0862">Zinc</keyword>
<dbReference type="PANTHER" id="PTHR24379:SF121">
    <property type="entry name" value="C2H2-TYPE DOMAIN-CONTAINING PROTEIN"/>
    <property type="match status" value="1"/>
</dbReference>
<dbReference type="InterPro" id="IPR036236">
    <property type="entry name" value="Znf_C2H2_sf"/>
</dbReference>
<keyword evidence="3" id="KW-0677">Repeat</keyword>
<evidence type="ECO:0000256" key="7">
    <source>
        <dbReference type="PROSITE-ProRule" id="PRU00042"/>
    </source>
</evidence>
<dbReference type="Proteomes" id="UP001153954">
    <property type="component" value="Unassembled WGS sequence"/>
</dbReference>
<comment type="caution">
    <text evidence="9">The sequence shown here is derived from an EMBL/GenBank/DDBJ whole genome shotgun (WGS) entry which is preliminary data.</text>
</comment>
<sequence length="358" mass="42615">MKRHQFANHLIRPSSLSRRNAEVIVKYSTVYLFRLLETSLICVFCGESYADSSYFRKHMDEEHETFEVETAFAHCRYEDYPKADCTDLRCRICRQTFRKPDDVAKHLNDNHDHKINFDFDLGIQPFKFENDKLLCGICDKNFPCLRQLNRHMSSHCKNFICKECGTSYMKNGSLQQHMRFCHIPNKRVCRKCNKTFSSLEAKREHVESSPKCWSYRCFVCSIRFMKWSAKEQHLTTVHGHAKKTHSCPECGKVFTSRNSYRVHFLTTHAKVSFVCSWCGQKFSTKRNLEQHTVVHTRLSCFECHVCMKAFTRKKNLTDHLWIHSEYKRFECIVCKKQYNKGVRYRSHMKTHHPQIQNF</sequence>
<name>A0AAU9UNG3_EUPED</name>
<evidence type="ECO:0000256" key="3">
    <source>
        <dbReference type="ARBA" id="ARBA00022737"/>
    </source>
</evidence>
<feature type="domain" description="C2H2-type" evidence="8">
    <location>
        <begin position="273"/>
        <end position="296"/>
    </location>
</feature>
<dbReference type="PROSITE" id="PS00028">
    <property type="entry name" value="ZINC_FINGER_C2H2_1"/>
    <property type="match status" value="6"/>
</dbReference>
<dbReference type="Gene3D" id="3.30.160.60">
    <property type="entry name" value="Classic Zinc Finger"/>
    <property type="match status" value="5"/>
</dbReference>
<evidence type="ECO:0000256" key="5">
    <source>
        <dbReference type="ARBA" id="ARBA00022833"/>
    </source>
</evidence>
<dbReference type="EMBL" id="CAKOGL010000023">
    <property type="protein sequence ID" value="CAH2100693.1"/>
    <property type="molecule type" value="Genomic_DNA"/>
</dbReference>
<feature type="domain" description="C2H2-type" evidence="8">
    <location>
        <begin position="301"/>
        <end position="328"/>
    </location>
</feature>
<keyword evidence="2" id="KW-0479">Metal-binding</keyword>
<dbReference type="GO" id="GO:0005634">
    <property type="term" value="C:nucleus"/>
    <property type="evidence" value="ECO:0007669"/>
    <property type="project" value="UniProtKB-SubCell"/>
</dbReference>
<protein>
    <recommendedName>
        <fullName evidence="8">C2H2-type domain-containing protein</fullName>
    </recommendedName>
</protein>
<evidence type="ECO:0000256" key="1">
    <source>
        <dbReference type="ARBA" id="ARBA00004123"/>
    </source>
</evidence>
<evidence type="ECO:0000259" key="8">
    <source>
        <dbReference type="PROSITE" id="PS50157"/>
    </source>
</evidence>
<dbReference type="Pfam" id="PF00096">
    <property type="entry name" value="zf-C2H2"/>
    <property type="match status" value="5"/>
</dbReference>
<dbReference type="PROSITE" id="PS50157">
    <property type="entry name" value="ZINC_FINGER_C2H2_2"/>
    <property type="match status" value="5"/>
</dbReference>
<dbReference type="FunFam" id="3.30.160.60:FF:000145">
    <property type="entry name" value="Zinc finger protein 574"/>
    <property type="match status" value="1"/>
</dbReference>
<comment type="subcellular location">
    <subcellularLocation>
        <location evidence="1">Nucleus</location>
    </subcellularLocation>
</comment>
<proteinExistence type="predicted"/>
<dbReference type="SUPFAM" id="SSF57667">
    <property type="entry name" value="beta-beta-alpha zinc fingers"/>
    <property type="match status" value="4"/>
</dbReference>